<dbReference type="GO" id="GO:0003677">
    <property type="term" value="F:DNA binding"/>
    <property type="evidence" value="ECO:0007669"/>
    <property type="project" value="InterPro"/>
</dbReference>
<name>A0A915L6I8_ROMCU</name>
<evidence type="ECO:0000259" key="3">
    <source>
        <dbReference type="PROSITE" id="PS51031"/>
    </source>
</evidence>
<evidence type="ECO:0000256" key="2">
    <source>
        <dbReference type="SAM" id="MobiDB-lite"/>
    </source>
</evidence>
<dbReference type="InterPro" id="IPR004210">
    <property type="entry name" value="BESS_motif"/>
</dbReference>
<feature type="domain" description="BESS" evidence="3">
    <location>
        <begin position="66"/>
        <end position="105"/>
    </location>
</feature>
<dbReference type="PROSITE" id="PS51031">
    <property type="entry name" value="BESS"/>
    <property type="match status" value="1"/>
</dbReference>
<dbReference type="Proteomes" id="UP000887565">
    <property type="component" value="Unplaced"/>
</dbReference>
<keyword evidence="4" id="KW-1185">Reference proteome</keyword>
<evidence type="ECO:0000256" key="1">
    <source>
        <dbReference type="PROSITE-ProRule" id="PRU00371"/>
    </source>
</evidence>
<accession>A0A915L6I8</accession>
<reference evidence="5" key="1">
    <citation type="submission" date="2022-11" db="UniProtKB">
        <authorList>
            <consortium name="WormBaseParasite"/>
        </authorList>
    </citation>
    <scope>IDENTIFICATION</scope>
</reference>
<feature type="compositionally biased region" description="Basic and acidic residues" evidence="2">
    <location>
        <begin position="1"/>
        <end position="13"/>
    </location>
</feature>
<organism evidence="4 5">
    <name type="scientific">Romanomermis culicivorax</name>
    <name type="common">Nematode worm</name>
    <dbReference type="NCBI Taxonomy" id="13658"/>
    <lineage>
        <taxon>Eukaryota</taxon>
        <taxon>Metazoa</taxon>
        <taxon>Ecdysozoa</taxon>
        <taxon>Nematoda</taxon>
        <taxon>Enoplea</taxon>
        <taxon>Dorylaimia</taxon>
        <taxon>Mermithida</taxon>
        <taxon>Mermithoidea</taxon>
        <taxon>Mermithidae</taxon>
        <taxon>Romanomermis</taxon>
    </lineage>
</organism>
<feature type="region of interest" description="Disordered" evidence="2">
    <location>
        <begin position="1"/>
        <end position="37"/>
    </location>
</feature>
<dbReference type="GO" id="GO:0005634">
    <property type="term" value="C:nucleus"/>
    <property type="evidence" value="ECO:0007669"/>
    <property type="project" value="UniProtKB-SubCell"/>
</dbReference>
<dbReference type="WBParaSite" id="nRc.2.0.1.t46735-RA">
    <property type="protein sequence ID" value="nRc.2.0.1.t46735-RA"/>
    <property type="gene ID" value="nRc.2.0.1.g46735"/>
</dbReference>
<dbReference type="AlphaFoldDB" id="A0A915L6I8"/>
<proteinExistence type="predicted"/>
<comment type="subcellular location">
    <subcellularLocation>
        <location evidence="1">Nucleus</location>
    </subcellularLocation>
</comment>
<evidence type="ECO:0000313" key="4">
    <source>
        <dbReference type="Proteomes" id="UP000887565"/>
    </source>
</evidence>
<protein>
    <submittedName>
        <fullName evidence="5">BESS domain-containing protein</fullName>
    </submittedName>
</protein>
<evidence type="ECO:0000313" key="5">
    <source>
        <dbReference type="WBParaSite" id="nRc.2.0.1.t46735-RA"/>
    </source>
</evidence>
<sequence length="172" mass="19979">MESRDESEDRTFAKDQPLQDLWDTKSDLTETTPTSDHPVKKFKLDDALLKSSSEILQHLGSIQPIQDDDDYFGLFLSATLKRLPRIVKARIKRDVMNLLYDAEVDCTQFEAAVFQSLSDAQPRMNNILEVNESGSNRIYDLMYLRETLRYFVDQIKFNAKHIAEELKKNSKE</sequence>
<keyword evidence="1" id="KW-0539">Nucleus</keyword>